<feature type="domain" description="Endonuclease/exonuclease/phosphatase" evidence="2">
    <location>
        <begin position="26"/>
        <end position="251"/>
    </location>
</feature>
<evidence type="ECO:0000259" key="2">
    <source>
        <dbReference type="Pfam" id="PF03372"/>
    </source>
</evidence>
<dbReference type="InterPro" id="IPR051916">
    <property type="entry name" value="GPI-anchor_lipid_remodeler"/>
</dbReference>
<dbReference type="InterPro" id="IPR005135">
    <property type="entry name" value="Endo/exonuclease/phosphatase"/>
</dbReference>
<dbReference type="GO" id="GO:0004519">
    <property type="term" value="F:endonuclease activity"/>
    <property type="evidence" value="ECO:0007669"/>
    <property type="project" value="UniProtKB-KW"/>
</dbReference>
<dbReference type="GO" id="GO:0006506">
    <property type="term" value="P:GPI anchor biosynthetic process"/>
    <property type="evidence" value="ECO:0007669"/>
    <property type="project" value="TreeGrafter"/>
</dbReference>
<dbReference type="GO" id="GO:0016020">
    <property type="term" value="C:membrane"/>
    <property type="evidence" value="ECO:0007669"/>
    <property type="project" value="GOC"/>
</dbReference>
<dbReference type="AlphaFoldDB" id="A0A2T0WFQ4"/>
<dbReference type="SUPFAM" id="SSF56219">
    <property type="entry name" value="DNase I-like"/>
    <property type="match status" value="1"/>
</dbReference>
<keyword evidence="3" id="KW-0269">Exonuclease</keyword>
<keyword evidence="3" id="KW-0378">Hydrolase</keyword>
<protein>
    <submittedName>
        <fullName evidence="3">Endonuclease/exonuclease/phosphatase family metal-dependent hydrolase</fullName>
    </submittedName>
</protein>
<dbReference type="Proteomes" id="UP000238157">
    <property type="component" value="Unassembled WGS sequence"/>
</dbReference>
<comment type="caution">
    <text evidence="3">The sequence shown here is derived from an EMBL/GenBank/DDBJ whole genome shotgun (WGS) entry which is preliminary data.</text>
</comment>
<feature type="signal peptide" evidence="1">
    <location>
        <begin position="1"/>
        <end position="18"/>
    </location>
</feature>
<dbReference type="OrthoDB" id="5447300at2"/>
<organism evidence="3 4">
    <name type="scientific">Mongoliibacter ruber</name>
    <dbReference type="NCBI Taxonomy" id="1750599"/>
    <lineage>
        <taxon>Bacteria</taxon>
        <taxon>Pseudomonadati</taxon>
        <taxon>Bacteroidota</taxon>
        <taxon>Cytophagia</taxon>
        <taxon>Cytophagales</taxon>
        <taxon>Cyclobacteriaceae</taxon>
        <taxon>Mongoliibacter</taxon>
    </lineage>
</organism>
<dbReference type="PANTHER" id="PTHR14859:SF1">
    <property type="entry name" value="PGAP2-INTERACTING PROTEIN"/>
    <property type="match status" value="1"/>
</dbReference>
<sequence length="262" mass="29321">MKKLVWIMLIFMTTEIIAQNDTLTLMSYNIYHGENPYKSGEPNIEEISDLIKSINPDFLALQEVDSMTVRTAGFAGEKKDLTHVWADKTNMLGHFAKAIDFSEGGYGEAVLTKHPATFESFSLPVPAGGEGRSMAIAHVELGNGRKISFAGTHLCHESEVNRTAQVHAIVDFFKDYVHPVVIAGDFNLEEDEEGYTLMSEFYQDAAHEAGNVKPTYSTEDPKIRIDYIWVSKKSEVMILEVDVLDIAFSDHMPLIAKVKFPK</sequence>
<proteinExistence type="predicted"/>
<dbReference type="EMBL" id="PVTR01000012">
    <property type="protein sequence ID" value="PRY85543.1"/>
    <property type="molecule type" value="Genomic_DNA"/>
</dbReference>
<keyword evidence="1" id="KW-0732">Signal</keyword>
<keyword evidence="3" id="KW-0255">Endonuclease</keyword>
<dbReference type="Gene3D" id="3.60.10.10">
    <property type="entry name" value="Endonuclease/exonuclease/phosphatase"/>
    <property type="match status" value="1"/>
</dbReference>
<evidence type="ECO:0000313" key="3">
    <source>
        <dbReference type="EMBL" id="PRY85543.1"/>
    </source>
</evidence>
<keyword evidence="4" id="KW-1185">Reference proteome</keyword>
<keyword evidence="3" id="KW-0540">Nuclease</keyword>
<gene>
    <name evidence="3" type="ORF">CLW00_112124</name>
</gene>
<evidence type="ECO:0000313" key="4">
    <source>
        <dbReference type="Proteomes" id="UP000238157"/>
    </source>
</evidence>
<name>A0A2T0WFQ4_9BACT</name>
<accession>A0A2T0WFQ4</accession>
<evidence type="ECO:0000256" key="1">
    <source>
        <dbReference type="SAM" id="SignalP"/>
    </source>
</evidence>
<dbReference type="GO" id="GO:0004527">
    <property type="term" value="F:exonuclease activity"/>
    <property type="evidence" value="ECO:0007669"/>
    <property type="project" value="UniProtKB-KW"/>
</dbReference>
<reference evidence="3 4" key="1">
    <citation type="submission" date="2018-03" db="EMBL/GenBank/DDBJ databases">
        <title>Genomic Encyclopedia of Archaeal and Bacterial Type Strains, Phase II (KMG-II): from individual species to whole genera.</title>
        <authorList>
            <person name="Goeker M."/>
        </authorList>
    </citation>
    <scope>NUCLEOTIDE SEQUENCE [LARGE SCALE GENOMIC DNA]</scope>
    <source>
        <strain evidence="3 4">DSM 27929</strain>
    </source>
</reference>
<dbReference type="InterPro" id="IPR036691">
    <property type="entry name" value="Endo/exonu/phosph_ase_sf"/>
</dbReference>
<dbReference type="Pfam" id="PF03372">
    <property type="entry name" value="Exo_endo_phos"/>
    <property type="match status" value="1"/>
</dbReference>
<feature type="chain" id="PRO_5015473753" evidence="1">
    <location>
        <begin position="19"/>
        <end position="262"/>
    </location>
</feature>
<dbReference type="PANTHER" id="PTHR14859">
    <property type="entry name" value="CALCOFLUOR WHITE HYPERSENSITIVE PROTEIN PRECURSOR"/>
    <property type="match status" value="1"/>
</dbReference>